<evidence type="ECO:0000259" key="9">
    <source>
        <dbReference type="PROSITE" id="PS50255"/>
    </source>
</evidence>
<dbReference type="PRINTS" id="PR00363">
    <property type="entry name" value="CYTOCHROMEB5"/>
</dbReference>
<dbReference type="AlphaFoldDB" id="A0A914B945"/>
<dbReference type="SUPFAM" id="SSF55856">
    <property type="entry name" value="Cytochrome b5-like heme/steroid binding domain"/>
    <property type="match status" value="1"/>
</dbReference>
<reference evidence="10" key="1">
    <citation type="submission" date="2022-11" db="UniProtKB">
        <authorList>
            <consortium name="EnsemblMetazoa"/>
        </authorList>
    </citation>
    <scope>IDENTIFICATION</scope>
</reference>
<evidence type="ECO:0000313" key="10">
    <source>
        <dbReference type="EnsemblMetazoa" id="XP_038071952.1"/>
    </source>
</evidence>
<keyword evidence="7 8" id="KW-0472">Membrane</keyword>
<dbReference type="OrthoDB" id="260091at2759"/>
<keyword evidence="11" id="KW-1185">Reference proteome</keyword>
<dbReference type="EnsemblMetazoa" id="XM_038216024.1">
    <property type="protein sequence ID" value="XP_038071952.1"/>
    <property type="gene ID" value="LOC119740657"/>
</dbReference>
<dbReference type="Pfam" id="PF00173">
    <property type="entry name" value="Cyt-b5"/>
    <property type="match status" value="1"/>
</dbReference>
<dbReference type="Proteomes" id="UP000887568">
    <property type="component" value="Unplaced"/>
</dbReference>
<comment type="subcellular location">
    <subcellularLocation>
        <location evidence="1">Membrane</location>
        <topology evidence="1">Multi-pass membrane protein</topology>
    </subcellularLocation>
</comment>
<dbReference type="Pfam" id="PF00487">
    <property type="entry name" value="FA_desaturase"/>
    <property type="match status" value="1"/>
</dbReference>
<dbReference type="GeneID" id="119740657"/>
<evidence type="ECO:0000256" key="4">
    <source>
        <dbReference type="ARBA" id="ARBA00022989"/>
    </source>
</evidence>
<feature type="transmembrane region" description="Helical" evidence="8">
    <location>
        <begin position="123"/>
        <end position="146"/>
    </location>
</feature>
<evidence type="ECO:0000256" key="6">
    <source>
        <dbReference type="ARBA" id="ARBA00023098"/>
    </source>
</evidence>
<feature type="domain" description="Cytochrome b5 heme-binding" evidence="9">
    <location>
        <begin position="16"/>
        <end position="93"/>
    </location>
</feature>
<organism evidence="10 11">
    <name type="scientific">Patiria miniata</name>
    <name type="common">Bat star</name>
    <name type="synonym">Asterina miniata</name>
    <dbReference type="NCBI Taxonomy" id="46514"/>
    <lineage>
        <taxon>Eukaryota</taxon>
        <taxon>Metazoa</taxon>
        <taxon>Echinodermata</taxon>
        <taxon>Eleutherozoa</taxon>
        <taxon>Asterozoa</taxon>
        <taxon>Asteroidea</taxon>
        <taxon>Valvatacea</taxon>
        <taxon>Valvatida</taxon>
        <taxon>Asterinidae</taxon>
        <taxon>Patiria</taxon>
    </lineage>
</organism>
<proteinExistence type="inferred from homology"/>
<dbReference type="Gene3D" id="3.10.120.10">
    <property type="entry name" value="Cytochrome b5-like heme/steroid binding domain"/>
    <property type="match status" value="1"/>
</dbReference>
<evidence type="ECO:0000313" key="11">
    <source>
        <dbReference type="Proteomes" id="UP000887568"/>
    </source>
</evidence>
<dbReference type="SMART" id="SM01117">
    <property type="entry name" value="Cyt-b5"/>
    <property type="match status" value="1"/>
</dbReference>
<dbReference type="PIRSF" id="PIRSF015921">
    <property type="entry name" value="FA_sphinglp_des"/>
    <property type="match status" value="1"/>
</dbReference>
<keyword evidence="4 8" id="KW-1133">Transmembrane helix</keyword>
<evidence type="ECO:0000256" key="5">
    <source>
        <dbReference type="ARBA" id="ARBA00023002"/>
    </source>
</evidence>
<dbReference type="InterPro" id="IPR012171">
    <property type="entry name" value="Fatty_acid_desaturase"/>
</dbReference>
<dbReference type="GO" id="GO:0016717">
    <property type="term" value="F:oxidoreductase activity, acting on paired donors, with oxidation of a pair of donors resulting in the reduction of molecular oxygen to two molecules of water"/>
    <property type="evidence" value="ECO:0007669"/>
    <property type="project" value="TreeGrafter"/>
</dbReference>
<comment type="similarity">
    <text evidence="2">Belongs to the fatty acid desaturase type 1 family.</text>
</comment>
<protein>
    <recommendedName>
        <fullName evidence="9">Cytochrome b5 heme-binding domain-containing protein</fullName>
    </recommendedName>
</protein>
<evidence type="ECO:0000256" key="3">
    <source>
        <dbReference type="ARBA" id="ARBA00022692"/>
    </source>
</evidence>
<dbReference type="RefSeq" id="XP_038071952.1">
    <property type="nucleotide sequence ID" value="XM_038216024.1"/>
</dbReference>
<dbReference type="PROSITE" id="PS50255">
    <property type="entry name" value="CYTOCHROME_B5_2"/>
    <property type="match status" value="1"/>
</dbReference>
<keyword evidence="6" id="KW-0443">Lipid metabolism</keyword>
<name>A0A914B945_PATMI</name>
<keyword evidence="5" id="KW-0560">Oxidoreductase</keyword>
<evidence type="ECO:0000256" key="7">
    <source>
        <dbReference type="ARBA" id="ARBA00023136"/>
    </source>
</evidence>
<dbReference type="InterPro" id="IPR036400">
    <property type="entry name" value="Cyt_B5-like_heme/steroid_sf"/>
</dbReference>
<evidence type="ECO:0000256" key="1">
    <source>
        <dbReference type="ARBA" id="ARBA00004141"/>
    </source>
</evidence>
<dbReference type="InterPro" id="IPR005804">
    <property type="entry name" value="FA_desaturase_dom"/>
</dbReference>
<sequence length="437" mass="51679">MGKGQQGQVVTRVGRDAAYSWDEIKKHNSRYDKWLVIENGVYDVTRWMTKHPGGFKVLSHYGGEDATEAFVAFHPDKSLVRKYMKPLCIGTLEDNSPKSELVTDMEALRVKAEGMGLFKANMWFYAAYFGHILAAEVLAWLLLWYFGVGWVPYLLATVLLTIEQAQSSWFLHDLGHLSVFRKSRWNHLLQYFTTGALKGASSHWWNYRHYQHHAKPNIIRKDPDIKMPYLFVLGDKQPVTWGTNKRKYFLPFNYQQIYFFFTLPPLLMPLYFHLEYFAHVIRKRLWKDLAWMCVFFIKHALLFGPLLGGFGLFFNYMFVKFLESNWFVWTSQMNHIPMQIDHDQHKEWLPAQLQATCDVESSFFNDWFTGHLNFQIEHHLFPTMPRHNLYKIVPDVKALCKKHNIRHQTKSLSQAFADIIRSLKHSGELWYDAYYHT</sequence>
<dbReference type="OMA" id="CGWWMHE"/>
<dbReference type="PANTHER" id="PTHR19353">
    <property type="entry name" value="FATTY ACID DESATURASE 2"/>
    <property type="match status" value="1"/>
</dbReference>
<feature type="transmembrane region" description="Helical" evidence="8">
    <location>
        <begin position="289"/>
        <end position="314"/>
    </location>
</feature>
<feature type="transmembrane region" description="Helical" evidence="8">
    <location>
        <begin position="257"/>
        <end position="277"/>
    </location>
</feature>
<dbReference type="PANTHER" id="PTHR19353:SF88">
    <property type="entry name" value="DELTA(5) FATTY ACID DESATURASE FAT-4"/>
    <property type="match status" value="1"/>
</dbReference>
<keyword evidence="3 8" id="KW-0812">Transmembrane</keyword>
<evidence type="ECO:0000256" key="2">
    <source>
        <dbReference type="ARBA" id="ARBA00009295"/>
    </source>
</evidence>
<evidence type="ECO:0000256" key="8">
    <source>
        <dbReference type="SAM" id="Phobius"/>
    </source>
</evidence>
<dbReference type="GO" id="GO:0006629">
    <property type="term" value="P:lipid metabolic process"/>
    <property type="evidence" value="ECO:0007669"/>
    <property type="project" value="UniProtKB-KW"/>
</dbReference>
<dbReference type="CDD" id="cd03506">
    <property type="entry name" value="Delta6-FADS-like"/>
    <property type="match status" value="1"/>
</dbReference>
<dbReference type="InterPro" id="IPR001199">
    <property type="entry name" value="Cyt_B5-like_heme/steroid-bd"/>
</dbReference>
<accession>A0A914B945</accession>
<dbReference type="GO" id="GO:0016020">
    <property type="term" value="C:membrane"/>
    <property type="evidence" value="ECO:0007669"/>
    <property type="project" value="UniProtKB-SubCell"/>
</dbReference>